<name>A0A3N4KJD6_9PEZI</name>
<sequence length="172" mass="19519">MDDPTTLPELISTFTYWITHTTQKIHLASHRAQKLFEDTNKMRYDYTVGRRALIRSGFDVSSTPLDASMILNEDLRPEQIVMLQALLNLRGLVERREVIRSQVENQINDLGVIRGRLIMMLEELREMEARIGGDEVDEGRLAHAAGVIDAVEIIDAMQNEAATEIETGVQQN</sequence>
<organism evidence="1 2">
    <name type="scientific">Morchella conica CCBAS932</name>
    <dbReference type="NCBI Taxonomy" id="1392247"/>
    <lineage>
        <taxon>Eukaryota</taxon>
        <taxon>Fungi</taxon>
        <taxon>Dikarya</taxon>
        <taxon>Ascomycota</taxon>
        <taxon>Pezizomycotina</taxon>
        <taxon>Pezizomycetes</taxon>
        <taxon>Pezizales</taxon>
        <taxon>Morchellaceae</taxon>
        <taxon>Morchella</taxon>
    </lineage>
</organism>
<reference evidence="1 2" key="1">
    <citation type="journal article" date="2018" name="Nat. Ecol. Evol.">
        <title>Pezizomycetes genomes reveal the molecular basis of ectomycorrhizal truffle lifestyle.</title>
        <authorList>
            <person name="Murat C."/>
            <person name="Payen T."/>
            <person name="Noel B."/>
            <person name="Kuo A."/>
            <person name="Morin E."/>
            <person name="Chen J."/>
            <person name="Kohler A."/>
            <person name="Krizsan K."/>
            <person name="Balestrini R."/>
            <person name="Da Silva C."/>
            <person name="Montanini B."/>
            <person name="Hainaut M."/>
            <person name="Levati E."/>
            <person name="Barry K.W."/>
            <person name="Belfiori B."/>
            <person name="Cichocki N."/>
            <person name="Clum A."/>
            <person name="Dockter R.B."/>
            <person name="Fauchery L."/>
            <person name="Guy J."/>
            <person name="Iotti M."/>
            <person name="Le Tacon F."/>
            <person name="Lindquist E.A."/>
            <person name="Lipzen A."/>
            <person name="Malagnac F."/>
            <person name="Mello A."/>
            <person name="Molinier V."/>
            <person name="Miyauchi S."/>
            <person name="Poulain J."/>
            <person name="Riccioni C."/>
            <person name="Rubini A."/>
            <person name="Sitrit Y."/>
            <person name="Splivallo R."/>
            <person name="Traeger S."/>
            <person name="Wang M."/>
            <person name="Zifcakova L."/>
            <person name="Wipf D."/>
            <person name="Zambonelli A."/>
            <person name="Paolocci F."/>
            <person name="Nowrousian M."/>
            <person name="Ottonello S."/>
            <person name="Baldrian P."/>
            <person name="Spatafora J.W."/>
            <person name="Henrissat B."/>
            <person name="Nagy L.G."/>
            <person name="Aury J.M."/>
            <person name="Wincker P."/>
            <person name="Grigoriev I.V."/>
            <person name="Bonfante P."/>
            <person name="Martin F.M."/>
        </authorList>
    </citation>
    <scope>NUCLEOTIDE SEQUENCE [LARGE SCALE GENOMIC DNA]</scope>
    <source>
        <strain evidence="1 2">CCBAS932</strain>
    </source>
</reference>
<dbReference type="Proteomes" id="UP000277580">
    <property type="component" value="Unassembled WGS sequence"/>
</dbReference>
<dbReference type="OrthoDB" id="10369777at2759"/>
<evidence type="ECO:0000313" key="1">
    <source>
        <dbReference type="EMBL" id="RPB10676.1"/>
    </source>
</evidence>
<keyword evidence="2" id="KW-1185">Reference proteome</keyword>
<dbReference type="InParanoid" id="A0A3N4KJD6"/>
<evidence type="ECO:0000313" key="2">
    <source>
        <dbReference type="Proteomes" id="UP000277580"/>
    </source>
</evidence>
<protein>
    <submittedName>
        <fullName evidence="1">Uncharacterized protein</fullName>
    </submittedName>
</protein>
<dbReference type="AlphaFoldDB" id="A0A3N4KJD6"/>
<accession>A0A3N4KJD6</accession>
<gene>
    <name evidence="1" type="ORF">P167DRAFT_575992</name>
</gene>
<dbReference type="EMBL" id="ML119141">
    <property type="protein sequence ID" value="RPB10676.1"/>
    <property type="molecule type" value="Genomic_DNA"/>
</dbReference>
<proteinExistence type="predicted"/>